<proteinExistence type="predicted"/>
<organism evidence="1 2">
    <name type="scientific">Romanomermis culicivorax</name>
    <name type="common">Nematode worm</name>
    <dbReference type="NCBI Taxonomy" id="13658"/>
    <lineage>
        <taxon>Eukaryota</taxon>
        <taxon>Metazoa</taxon>
        <taxon>Ecdysozoa</taxon>
        <taxon>Nematoda</taxon>
        <taxon>Enoplea</taxon>
        <taxon>Dorylaimia</taxon>
        <taxon>Mermithida</taxon>
        <taxon>Mermithoidea</taxon>
        <taxon>Mermithidae</taxon>
        <taxon>Romanomermis</taxon>
    </lineage>
</organism>
<dbReference type="Proteomes" id="UP000887565">
    <property type="component" value="Unplaced"/>
</dbReference>
<sequence>MPKRKTHSEIRMIMGEDLYKILPFRLSRIFIDLYRYTIDRSTTVKGGARQIYERTKSKCKSINESAENEQDNLPDEDVVDIFISLAMSVCIWRIFSASSCISLNFAFMMSKLYAASISSSPSPPASISSLICYDDTNTLFEENSTYSGQIQWKNFALSAHEIIL</sequence>
<name>A0A915I0W8_ROMCU</name>
<dbReference type="AlphaFoldDB" id="A0A915I0W8"/>
<dbReference type="WBParaSite" id="nRc.2.0.1.t07344-RA">
    <property type="protein sequence ID" value="nRc.2.0.1.t07344-RA"/>
    <property type="gene ID" value="nRc.2.0.1.g07344"/>
</dbReference>
<accession>A0A915I0W8</accession>
<evidence type="ECO:0000313" key="1">
    <source>
        <dbReference type="Proteomes" id="UP000887565"/>
    </source>
</evidence>
<reference evidence="2" key="1">
    <citation type="submission" date="2022-11" db="UniProtKB">
        <authorList>
            <consortium name="WormBaseParasite"/>
        </authorList>
    </citation>
    <scope>IDENTIFICATION</scope>
</reference>
<evidence type="ECO:0000313" key="2">
    <source>
        <dbReference type="WBParaSite" id="nRc.2.0.1.t07344-RA"/>
    </source>
</evidence>
<keyword evidence="1" id="KW-1185">Reference proteome</keyword>
<protein>
    <submittedName>
        <fullName evidence="2">Uncharacterized protein</fullName>
    </submittedName>
</protein>